<proteinExistence type="predicted"/>
<dbReference type="PANTHER" id="PTHR43788">
    <property type="entry name" value="DNA2/NAM7 HELICASE FAMILY MEMBER"/>
    <property type="match status" value="1"/>
</dbReference>
<dbReference type="Gene3D" id="2.30.30.940">
    <property type="match status" value="1"/>
</dbReference>
<dbReference type="Pfam" id="PF08751">
    <property type="entry name" value="TrwC"/>
    <property type="match status" value="1"/>
</dbReference>
<keyword evidence="1" id="KW-0547">Nucleotide-binding</keyword>
<evidence type="ECO:0000256" key="3">
    <source>
        <dbReference type="SAM" id="MobiDB-lite"/>
    </source>
</evidence>
<dbReference type="Pfam" id="PF13604">
    <property type="entry name" value="AAA_30"/>
    <property type="match status" value="1"/>
</dbReference>
<dbReference type="AlphaFoldDB" id="A0A4V1RVK2"/>
<reference evidence="5 6" key="1">
    <citation type="submission" date="2019-01" db="EMBL/GenBank/DDBJ databases">
        <title>Spirosoma flava sp. nov., a propanil-degrading bacterium isolated from herbicide-contaminated soil.</title>
        <authorList>
            <person name="Zhang L."/>
            <person name="Jiang J.-D."/>
        </authorList>
    </citation>
    <scope>NUCLEOTIDE SEQUENCE [LARGE SCALE GENOMIC DNA]</scope>
    <source>
        <strain evidence="5 6">TY50</strain>
    </source>
</reference>
<evidence type="ECO:0000256" key="2">
    <source>
        <dbReference type="ARBA" id="ARBA00022840"/>
    </source>
</evidence>
<evidence type="ECO:0000313" key="6">
    <source>
        <dbReference type="Proteomes" id="UP000290407"/>
    </source>
</evidence>
<dbReference type="PANTHER" id="PTHR43788:SF6">
    <property type="entry name" value="DNA HELICASE B"/>
    <property type="match status" value="1"/>
</dbReference>
<gene>
    <name evidence="5" type="ORF">EQG79_26725</name>
</gene>
<dbReference type="CDD" id="cd18809">
    <property type="entry name" value="SF1_C_RecD"/>
    <property type="match status" value="1"/>
</dbReference>
<dbReference type="GO" id="GO:0005524">
    <property type="term" value="F:ATP binding"/>
    <property type="evidence" value="ECO:0007669"/>
    <property type="project" value="UniProtKB-KW"/>
</dbReference>
<evidence type="ECO:0000259" key="4">
    <source>
        <dbReference type="SMART" id="SM00382"/>
    </source>
</evidence>
<dbReference type="SMART" id="SM00382">
    <property type="entry name" value="AAA"/>
    <property type="match status" value="1"/>
</dbReference>
<organism evidence="5 6">
    <name type="scientific">Spirosoma sordidisoli</name>
    <dbReference type="NCBI Taxonomy" id="2502893"/>
    <lineage>
        <taxon>Bacteria</taxon>
        <taxon>Pseudomonadati</taxon>
        <taxon>Bacteroidota</taxon>
        <taxon>Cytophagia</taxon>
        <taxon>Cytophagales</taxon>
        <taxon>Cytophagaceae</taxon>
        <taxon>Spirosoma</taxon>
    </lineage>
</organism>
<dbReference type="InterPro" id="IPR050534">
    <property type="entry name" value="Coronavir_polyprotein_1ab"/>
</dbReference>
<name>A0A4V1RVK2_9BACT</name>
<feature type="region of interest" description="Disordered" evidence="3">
    <location>
        <begin position="885"/>
        <end position="913"/>
    </location>
</feature>
<feature type="compositionally biased region" description="Basic and acidic residues" evidence="3">
    <location>
        <begin position="903"/>
        <end position="913"/>
    </location>
</feature>
<dbReference type="NCBIfam" id="NF041492">
    <property type="entry name" value="MobF"/>
    <property type="match status" value="1"/>
</dbReference>
<dbReference type="EMBL" id="SBLB01000010">
    <property type="protein sequence ID" value="RYC67058.1"/>
    <property type="molecule type" value="Genomic_DNA"/>
</dbReference>
<sequence>MVQSKSSGHAKAYFSESLVRSDYYLSGQDQEISGRLQGKLAERLGLAGPVTKEVFFDLCENINPTTGGALTPITKHDRTVGYDINFHCPKSVSIIQALSPDNHIQEAFQEAVRQTMLDIENDAKTRVRKDGIVDERQTSELLWADFTHLTARPVEGHTPDPHLHMHCFVMNATWDAEEQQVKAVQFRDIKRDMPFYQSRFHKRLADNLIDLGYQIQRTDKSFELTGVPENVIDLFSKRTDEIGRVAEAKGITNPDELGALGARTRAKKQKGLTMAELKDDWKRQISELGKTSEKDGKQILRYAPVQDKEAPSPQRCVDHAIEHGFERASVAQDRRLLAEGYRHSLGHRSVSLDEITSAFAADERLIHVTDAGRTLTTTKTVLREEQHMVNLARQGLGKLKPLYAQAPELTLEGQQADAVTHVLTTTNRVSIIRGAAGSGKTTLMKEAIGQMEKAGKTVTVVAPTAQASRGVLRDEGFDKAETVSLLLSDPRRQDALKGQVLWVDEAGLLGNADMTALLELANKQNARLILGGDTRQHSAVVRGDALRILNTVAGIKTAEVNKIYRQRDTDYRAAVEDLAKGNVASGFGRLDDIGFIENVDPLKPHQGLVHTYADVLQRGKSALVVSPTHEQSDAITNSIRTKLKEGGLLGQREIQAKRYTNLNLTAAERADWRNFKPGHKVQFNQNVPGFKRGSLWQVKSSTKEGVEVVDEHDQMMRLPLDKANYFDVLRQSEIALAKGDKVRITRNGFDMNGNRLSNGQLLDVVKVSKNGPILLRNETSKVEYTLKQDFGHIAHSYCVTSHASQGKTVDEVLLWQPAATFPGTDAKQFYVSVSRGRDRARIFTDDKDELLNYAKRLGDRQSALELVASHDQTREHIQHRIREELNRTPAKADKGNAITKAPRVKDRDYEPKF</sequence>
<evidence type="ECO:0000313" key="5">
    <source>
        <dbReference type="EMBL" id="RYC67058.1"/>
    </source>
</evidence>
<dbReference type="GO" id="GO:0003678">
    <property type="term" value="F:DNA helicase activity"/>
    <property type="evidence" value="ECO:0007669"/>
    <property type="project" value="UniProtKB-ARBA"/>
</dbReference>
<dbReference type="InterPro" id="IPR014862">
    <property type="entry name" value="TrwC"/>
</dbReference>
<dbReference type="InterPro" id="IPR027417">
    <property type="entry name" value="P-loop_NTPase"/>
</dbReference>
<dbReference type="SUPFAM" id="SSF55464">
    <property type="entry name" value="Origin of replication-binding domain, RBD-like"/>
    <property type="match status" value="1"/>
</dbReference>
<keyword evidence="6" id="KW-1185">Reference proteome</keyword>
<dbReference type="InterPro" id="IPR003593">
    <property type="entry name" value="AAA+_ATPase"/>
</dbReference>
<dbReference type="Proteomes" id="UP000290407">
    <property type="component" value="Unassembled WGS sequence"/>
</dbReference>
<protein>
    <submittedName>
        <fullName evidence="5">Conjugal transfer protein</fullName>
    </submittedName>
</protein>
<comment type="caution">
    <text evidence="5">The sequence shown here is derived from an EMBL/GenBank/DDBJ whole genome shotgun (WGS) entry which is preliminary data.</text>
</comment>
<feature type="compositionally biased region" description="Basic and acidic residues" evidence="3">
    <location>
        <begin position="885"/>
        <end position="894"/>
    </location>
</feature>
<accession>A0A4V1RVK2</accession>
<dbReference type="SUPFAM" id="SSF52540">
    <property type="entry name" value="P-loop containing nucleoside triphosphate hydrolases"/>
    <property type="match status" value="2"/>
</dbReference>
<feature type="domain" description="AAA+ ATPase" evidence="4">
    <location>
        <begin position="426"/>
        <end position="559"/>
    </location>
</feature>
<keyword evidence="2" id="KW-0067">ATP-binding</keyword>
<dbReference type="Gene3D" id="3.40.50.300">
    <property type="entry name" value="P-loop containing nucleotide triphosphate hydrolases"/>
    <property type="match status" value="2"/>
</dbReference>
<evidence type="ECO:0000256" key="1">
    <source>
        <dbReference type="ARBA" id="ARBA00022741"/>
    </source>
</evidence>